<name>A0ABS1T9G8_9CLOT</name>
<feature type="domain" description="F5/8 type C" evidence="6">
    <location>
        <begin position="1229"/>
        <end position="1372"/>
    </location>
</feature>
<dbReference type="Gene3D" id="3.20.20.80">
    <property type="entry name" value="Glycosidases"/>
    <property type="match status" value="1"/>
</dbReference>
<dbReference type="InterPro" id="IPR011081">
    <property type="entry name" value="Big_4"/>
</dbReference>
<dbReference type="InterPro" id="IPR040605">
    <property type="entry name" value="Glyco_hydro2_dom5"/>
</dbReference>
<dbReference type="InterPro" id="IPR008979">
    <property type="entry name" value="Galactose-bd-like_sf"/>
</dbReference>
<dbReference type="SUPFAM" id="SSF49303">
    <property type="entry name" value="beta-Galactosidase/glucuronidase domain"/>
    <property type="match status" value="1"/>
</dbReference>
<keyword evidence="5" id="KW-0812">Transmembrane</keyword>
<feature type="compositionally biased region" description="Polar residues" evidence="4">
    <location>
        <begin position="1953"/>
        <end position="1962"/>
    </location>
</feature>
<dbReference type="InterPro" id="IPR000421">
    <property type="entry name" value="FA58C"/>
</dbReference>
<accession>A0ABS1T9G8</accession>
<dbReference type="Pfam" id="PF00754">
    <property type="entry name" value="F5_F8_type_C"/>
    <property type="match status" value="4"/>
</dbReference>
<feature type="region of interest" description="Disordered" evidence="4">
    <location>
        <begin position="1099"/>
        <end position="1125"/>
    </location>
</feature>
<dbReference type="PANTHER" id="PTHR42732">
    <property type="entry name" value="BETA-GALACTOSIDASE"/>
    <property type="match status" value="1"/>
</dbReference>
<evidence type="ECO:0000313" key="8">
    <source>
        <dbReference type="Proteomes" id="UP000632377"/>
    </source>
</evidence>
<dbReference type="InterPro" id="IPR017853">
    <property type="entry name" value="GH"/>
</dbReference>
<dbReference type="Pfam" id="PF02837">
    <property type="entry name" value="Glyco_hydro_2_N"/>
    <property type="match status" value="1"/>
</dbReference>
<comment type="caution">
    <text evidence="7">The sequence shown here is derived from an EMBL/GenBank/DDBJ whole genome shotgun (WGS) entry which is preliminary data.</text>
</comment>
<comment type="similarity">
    <text evidence="1">Belongs to the glycosyl hydrolase 2 family.</text>
</comment>
<dbReference type="InterPro" id="IPR036156">
    <property type="entry name" value="Beta-gal/glucu_dom_sf"/>
</dbReference>
<keyword evidence="8" id="KW-1185">Reference proteome</keyword>
<dbReference type="Proteomes" id="UP000632377">
    <property type="component" value="Unassembled WGS sequence"/>
</dbReference>
<feature type="domain" description="F5/8 type C" evidence="6">
    <location>
        <begin position="1083"/>
        <end position="1222"/>
    </location>
</feature>
<dbReference type="SUPFAM" id="SSF51445">
    <property type="entry name" value="(Trans)glycosidases"/>
    <property type="match status" value="1"/>
</dbReference>
<evidence type="ECO:0000256" key="3">
    <source>
        <dbReference type="ARBA" id="ARBA00023295"/>
    </source>
</evidence>
<proteinExistence type="inferred from homology"/>
<evidence type="ECO:0000256" key="2">
    <source>
        <dbReference type="ARBA" id="ARBA00022801"/>
    </source>
</evidence>
<evidence type="ECO:0000259" key="6">
    <source>
        <dbReference type="PROSITE" id="PS50022"/>
    </source>
</evidence>
<dbReference type="PRINTS" id="PR00132">
    <property type="entry name" value="GLHYDRLASE2"/>
</dbReference>
<feature type="region of interest" description="Disordered" evidence="4">
    <location>
        <begin position="1953"/>
        <end position="1986"/>
    </location>
</feature>
<feature type="domain" description="F5/8 type C" evidence="6">
    <location>
        <begin position="953"/>
        <end position="1043"/>
    </location>
</feature>
<sequence>MGNEKFPKITALIMVLMLILSSFMIPMNVQAVETYSSEATNRVKMNFNTGWLFYRGDIKGAEASDFDDSYLEAVNLPHTARLEPKDWQGTTPCYQGIVWYRRHFTLDKSYSGRKIFIEFQCAMGNAEVWLNGTKLTTHYGGYTPFTVDLTDHINFTGENIISVRLDNSYDPNTPPGKPQQGLDFAYYGGIYRNVSLIVTDKLHVTDPVYANKVADGGVFVTYPEVSKSEATVQVKTNVKNEYYTANNCSIETTIVDTQGNVVAKDTSASQAINAGGDNTFVQTLKVQNPNLWSPNNPYLYTVHTTVKNGDTYVDDYKTRIGIRTIKFTADKGFFINGEKVLLSGVNRHQDYLYIGNAAPDSLQYADAKQIKDAGFNCVRTGHYPQSPAFLDACDELGIAVVEPTPGWQYFGGNTWQDRVVQNTQDEIRRDRNRPSVVLWESSINETVVPKDFAQRMYDTAHKEYPGDQCYVSADYSAYGKEIYDVNYKEVDTADKPLFTREWGDEWSEGASDTTGYRSARRYGEVDMINGCTSRQTALGGTGYFDWCGTNANPRISGYALWSFNDYNRGTETAICHSGIVDIDRYPKFNYYFLQSQRDPNIKLSNADSGPMVFIANNWTASSPKDVSVMSNCQQVKLYLNDRLIATNSPDTNVGVIAHPIFTFKNVPWEPGTLRAEGLIDGNVVATNKVNTPGAADHLSIEFASSGKEFVADGSDISMAYVTVRDKDGNIVSTAQDSISLNLSGPGMLVGNGDSRVKANPVSAEAGIAPVLIKSTLTAGKITLTATVAGLASGSAEITTIPYNGVLVPGGSDERNNPLKGENISFGKTVTVSSEQSDKGASFLNDLTESTSWRPAKTTTPQWAKVDLGANYNLTGAELVLDTIDTSLKYKIEVSEDNNNWVTVVDKTQNESTAQRQDNAFASNARYVRLTIPEFVQPIGISEFKIFSVLKSDSGDQQVEKPIDLALNKNATASSSQADCKPNLAVDADTATVWRANKAVPQWWQVDLGKQYDLSGCKILWGKDSVHYTYRIEVSKDGSTWNQVVKNQATGQNFLPDDFKAQGIQYLRIDIDELAGGVNELPAMRKVEVYWDKTNVAKGKKASSDSEQSQNPASSGNDGNSSTRWCADDGSEGHWWKVDLGDFYDISGTEAIWEVDGKAYKYKIEVSPDDENWTLKVDKTNNTSTEQVQQDTLTANSVRYVRITITGLDNTWASFYEFKVFGSKREKSIPNPNSIKIPQSQMSITATSEETSGEDAPASNALDGDINTFWHSSWSTYVPLPQSLTINLHGTYMINQLRYLPRQTSENGRITLYKTYVSMDGTNFTQVDMGVWENDTKEKVSSFTPVNASYVKLEAIEGANGYATAAEINVYKEPEAVITSINSVNVTTVAGTAPALPAKVTAVYSDKLTKDVDVTWNAIDASKYAKEGSFTVEGKVEGTDIKAAANVTVAAKPIPVEIESINPVNVTTEARTAPVLPAKVTAIYSDKSTKDVEVTWDAIDTSKYAKEGSFTVEGKVEGTEIKAAANVTVTAKPIQVKIESINPVNITTEAGTAPVLPAKVTAVYSDKSTKEVSVVWDAIDASKYAKEGNFTVEGKVEGTDIKAAANVTVTAKPIQVKIESINLVNVTTEAGTAPVLPEKVTAVYSDNTTKEVTVTWDAIDASKYAQEGSFTVNGTVEGTDIKAVANVTVTAKPTIVDKSALILAIKDTQAKLDAAVIGTAEGQYTKDAKDELSKAIKAAEEIIDNKNAAQDVIDSGTAALNKAINVFISRQLKVETKNEVNDASALVKVINTVADKSKIAVDITKNTIASKDVLNSIKGQDKLITFQKDGISWTINGKDLKNSTDKDIDLALKVVSNELKDKESKLIKDLVGKETSIAPFSFSYDGPLPGKFTIKVFVGKDFAGKEVNVCRYYEDKNTYEVVDTCKVDADGYISYNADHCSDYFVVEKSLLEGNSKNNDNTNNQEKDTSNKDNTTENKDATSNAGKLAKTGSPVDMTSLIVFGVVIMLSGCLICIRKRKTN</sequence>
<dbReference type="SUPFAM" id="SSF49373">
    <property type="entry name" value="Invasin/intimin cell-adhesion fragments"/>
    <property type="match status" value="1"/>
</dbReference>
<dbReference type="Gene3D" id="2.60.40.10">
    <property type="entry name" value="Immunoglobulins"/>
    <property type="match status" value="3"/>
</dbReference>
<dbReference type="SUPFAM" id="SSF49785">
    <property type="entry name" value="Galactose-binding domain-like"/>
    <property type="match status" value="5"/>
</dbReference>
<evidence type="ECO:0000256" key="5">
    <source>
        <dbReference type="SAM" id="Phobius"/>
    </source>
</evidence>
<keyword evidence="5" id="KW-0472">Membrane</keyword>
<dbReference type="InterPro" id="IPR013783">
    <property type="entry name" value="Ig-like_fold"/>
</dbReference>
<dbReference type="EMBL" id="JAESWC010000002">
    <property type="protein sequence ID" value="MBL4935998.1"/>
    <property type="molecule type" value="Genomic_DNA"/>
</dbReference>
<dbReference type="Pfam" id="PF07532">
    <property type="entry name" value="Big_4"/>
    <property type="match status" value="4"/>
</dbReference>
<dbReference type="Pfam" id="PF02836">
    <property type="entry name" value="Glyco_hydro_2_C"/>
    <property type="match status" value="1"/>
</dbReference>
<protein>
    <submittedName>
        <fullName evidence="7">Discoidin domain-containing protein</fullName>
    </submittedName>
</protein>
<keyword evidence="2" id="KW-0378">Hydrolase</keyword>
<dbReference type="InterPro" id="IPR008964">
    <property type="entry name" value="Invasin/intimin_cell_adhesion"/>
</dbReference>
<feature type="compositionally biased region" description="Polar residues" evidence="4">
    <location>
        <begin position="1229"/>
        <end position="1249"/>
    </location>
</feature>
<dbReference type="InterPro" id="IPR006103">
    <property type="entry name" value="Glyco_hydro_2_cat"/>
</dbReference>
<dbReference type="InterPro" id="IPR006101">
    <property type="entry name" value="Glyco_hydro_2"/>
</dbReference>
<dbReference type="InterPro" id="IPR051913">
    <property type="entry name" value="GH2_Domain-Containing"/>
</dbReference>
<reference evidence="7 8" key="1">
    <citation type="submission" date="2021-01" db="EMBL/GenBank/DDBJ databases">
        <title>Genome public.</title>
        <authorList>
            <person name="Liu C."/>
            <person name="Sun Q."/>
        </authorList>
    </citation>
    <scope>NUCLEOTIDE SEQUENCE [LARGE SCALE GENOMIC DNA]</scope>
    <source>
        <strain evidence="7 8">YIM B02515</strain>
    </source>
</reference>
<feature type="region of interest" description="Disordered" evidence="4">
    <location>
        <begin position="1229"/>
        <end position="1256"/>
    </location>
</feature>
<feature type="compositionally biased region" description="Basic and acidic residues" evidence="4">
    <location>
        <begin position="1963"/>
        <end position="1978"/>
    </location>
</feature>
<dbReference type="PROSITE" id="PS50022">
    <property type="entry name" value="FA58C_3"/>
    <property type="match status" value="4"/>
</dbReference>
<dbReference type="InterPro" id="IPR006104">
    <property type="entry name" value="Glyco_hydro_2_N"/>
</dbReference>
<dbReference type="RefSeq" id="WP_202748578.1">
    <property type="nucleotide sequence ID" value="NZ_JAESWC010000002.1"/>
</dbReference>
<dbReference type="Pfam" id="PF00703">
    <property type="entry name" value="Glyco_hydro_2"/>
    <property type="match status" value="1"/>
</dbReference>
<feature type="compositionally biased region" description="Polar residues" evidence="4">
    <location>
        <begin position="1104"/>
        <end position="1123"/>
    </location>
</feature>
<dbReference type="Pfam" id="PF18565">
    <property type="entry name" value="Glyco_hydro2_C5"/>
    <property type="match status" value="1"/>
</dbReference>
<keyword evidence="3" id="KW-0326">Glycosidase</keyword>
<keyword evidence="5" id="KW-1133">Transmembrane helix</keyword>
<evidence type="ECO:0000256" key="1">
    <source>
        <dbReference type="ARBA" id="ARBA00007401"/>
    </source>
</evidence>
<evidence type="ECO:0000256" key="4">
    <source>
        <dbReference type="SAM" id="MobiDB-lite"/>
    </source>
</evidence>
<dbReference type="InterPro" id="IPR032311">
    <property type="entry name" value="DUF4982"/>
</dbReference>
<organism evidence="7 8">
    <name type="scientific">Clostridium rhizosphaerae</name>
    <dbReference type="NCBI Taxonomy" id="2803861"/>
    <lineage>
        <taxon>Bacteria</taxon>
        <taxon>Bacillati</taxon>
        <taxon>Bacillota</taxon>
        <taxon>Clostridia</taxon>
        <taxon>Eubacteriales</taxon>
        <taxon>Clostridiaceae</taxon>
        <taxon>Clostridium</taxon>
    </lineage>
</organism>
<feature type="transmembrane region" description="Helical" evidence="5">
    <location>
        <begin position="1995"/>
        <end position="2014"/>
    </location>
</feature>
<dbReference type="Gene3D" id="1.20.1270.90">
    <property type="entry name" value="AF1782-like"/>
    <property type="match status" value="1"/>
</dbReference>
<dbReference type="InterPro" id="IPR006102">
    <property type="entry name" value="Ig-like_GH2"/>
</dbReference>
<dbReference type="Gene3D" id="2.60.120.260">
    <property type="entry name" value="Galactose-binding domain-like"/>
    <property type="match status" value="5"/>
</dbReference>
<dbReference type="Pfam" id="PF16355">
    <property type="entry name" value="DUF4982"/>
    <property type="match status" value="1"/>
</dbReference>
<feature type="domain" description="F5/8 type C" evidence="6">
    <location>
        <begin position="811"/>
        <end position="948"/>
    </location>
</feature>
<evidence type="ECO:0000313" key="7">
    <source>
        <dbReference type="EMBL" id="MBL4935998.1"/>
    </source>
</evidence>
<gene>
    <name evidence="7" type="ORF">JK636_09515</name>
</gene>
<dbReference type="PANTHER" id="PTHR42732:SF1">
    <property type="entry name" value="BETA-MANNOSIDASE"/>
    <property type="match status" value="1"/>
</dbReference>